<evidence type="ECO:0000256" key="2">
    <source>
        <dbReference type="ARBA" id="ARBA00008520"/>
    </source>
</evidence>
<organism evidence="8 9">
    <name type="scientific">Archangium minus</name>
    <dbReference type="NCBI Taxonomy" id="83450"/>
    <lineage>
        <taxon>Bacteria</taxon>
        <taxon>Pseudomonadati</taxon>
        <taxon>Myxococcota</taxon>
        <taxon>Myxococcia</taxon>
        <taxon>Myxococcales</taxon>
        <taxon>Cystobacterineae</taxon>
        <taxon>Archangiaceae</taxon>
        <taxon>Archangium</taxon>
    </lineage>
</organism>
<comment type="similarity">
    <text evidence="2">Belongs to the bacterial solute-binding protein 1 family.</text>
</comment>
<accession>A0ABY9WYZ3</accession>
<dbReference type="PANTHER" id="PTHR43649">
    <property type="entry name" value="ARABINOSE-BINDING PROTEIN-RELATED"/>
    <property type="match status" value="1"/>
</dbReference>
<keyword evidence="9" id="KW-1185">Reference proteome</keyword>
<sequence length="413" mass="43989">MRALKGSVGLFSAVLLGFSVTAQAQTAEVLHWWTSGGESAALDKVRAAFKAKGGTWKDTPVAGGDNARAAVVNRMIGGKPPTVFMFSIGKQLDELAEQGLVGDVQDAATAGKWDAVLPPLIAKVAKHDGKYVAAPLNIHGENWMFYNVAALKKAKVEVPKTWPEFITAAKALKAAGITPIALGGEPWQERILFNSVLLGVGGRDHYVKVYSQLDEAALRSDTMLEVFKTVAALREFVDEGSPGRKWNIAANMMMKGTAAFQFMGDWAKGELVAAGIEPGTTVGCALAPAKDKGYIMTVDAFAFSNAKDKASREAQKLMANIIMDPAVQVAFNKSKGSIPVRTDVSDASFDVCAKLAMETLKDTKAQLASSGLFGLPSSISGAIDDAISQFWNNRTMTPEQGRALFIKTIASAR</sequence>
<evidence type="ECO:0000256" key="4">
    <source>
        <dbReference type="ARBA" id="ARBA00022729"/>
    </source>
</evidence>
<reference evidence="8 9" key="1">
    <citation type="submission" date="2019-08" db="EMBL/GenBank/DDBJ databases">
        <title>Archangium and Cystobacter genomes.</title>
        <authorList>
            <person name="Chen I.-C.K."/>
            <person name="Wielgoss S."/>
        </authorList>
    </citation>
    <scope>NUCLEOTIDE SEQUENCE [LARGE SCALE GENOMIC DNA]</scope>
    <source>
        <strain evidence="8 9">Cbm 6</strain>
    </source>
</reference>
<dbReference type="Gene3D" id="3.40.190.10">
    <property type="entry name" value="Periplasmic binding protein-like II"/>
    <property type="match status" value="2"/>
</dbReference>
<evidence type="ECO:0000256" key="7">
    <source>
        <dbReference type="SAM" id="SignalP"/>
    </source>
</evidence>
<dbReference type="SUPFAM" id="SSF53850">
    <property type="entry name" value="Periplasmic binding protein-like II"/>
    <property type="match status" value="1"/>
</dbReference>
<comment type="subcellular location">
    <subcellularLocation>
        <location evidence="1">Periplasm</location>
    </subcellularLocation>
</comment>
<feature type="signal peptide" evidence="7">
    <location>
        <begin position="1"/>
        <end position="24"/>
    </location>
</feature>
<dbReference type="InterPro" id="IPR006059">
    <property type="entry name" value="SBP"/>
</dbReference>
<keyword evidence="3" id="KW-0813">Transport</keyword>
<dbReference type="InterPro" id="IPR050490">
    <property type="entry name" value="Bact_solute-bd_prot1"/>
</dbReference>
<evidence type="ECO:0000313" key="8">
    <source>
        <dbReference type="EMBL" id="WNG48367.1"/>
    </source>
</evidence>
<evidence type="ECO:0000256" key="3">
    <source>
        <dbReference type="ARBA" id="ARBA00022448"/>
    </source>
</evidence>
<keyword evidence="4 7" id="KW-0732">Signal</keyword>
<evidence type="ECO:0000313" key="9">
    <source>
        <dbReference type="Proteomes" id="UP001611383"/>
    </source>
</evidence>
<dbReference type="RefSeq" id="WP_395805795.1">
    <property type="nucleotide sequence ID" value="NZ_CP043494.1"/>
</dbReference>
<dbReference type="EMBL" id="CP043494">
    <property type="protein sequence ID" value="WNG48367.1"/>
    <property type="molecule type" value="Genomic_DNA"/>
</dbReference>
<dbReference type="Proteomes" id="UP001611383">
    <property type="component" value="Chromosome"/>
</dbReference>
<gene>
    <name evidence="8" type="ORF">F0U60_32760</name>
</gene>
<comment type="function">
    <text evidence="5">Part of a binding-protein-dependent transport system for a sugar.</text>
</comment>
<dbReference type="Pfam" id="PF01547">
    <property type="entry name" value="SBP_bac_1"/>
    <property type="match status" value="1"/>
</dbReference>
<feature type="chain" id="PRO_5045387806" description="Probable sugar-binding periplasmic protein" evidence="7">
    <location>
        <begin position="25"/>
        <end position="413"/>
    </location>
</feature>
<protein>
    <recommendedName>
        <fullName evidence="6">Probable sugar-binding periplasmic protein</fullName>
    </recommendedName>
</protein>
<proteinExistence type="inferred from homology"/>
<evidence type="ECO:0000256" key="6">
    <source>
        <dbReference type="ARBA" id="ARBA00049753"/>
    </source>
</evidence>
<evidence type="ECO:0000256" key="1">
    <source>
        <dbReference type="ARBA" id="ARBA00004418"/>
    </source>
</evidence>
<dbReference type="PANTHER" id="PTHR43649:SF28">
    <property type="entry name" value="BINDING PROTEIN COMPONENT OF ABC SUGAR TRANSPORTER-RELATED"/>
    <property type="match status" value="1"/>
</dbReference>
<name>A0ABY9WYZ3_9BACT</name>
<evidence type="ECO:0000256" key="5">
    <source>
        <dbReference type="ARBA" id="ARBA00049629"/>
    </source>
</evidence>